<evidence type="ECO:0000256" key="1">
    <source>
        <dbReference type="ARBA" id="ARBA00038128"/>
    </source>
</evidence>
<dbReference type="InterPro" id="IPR000639">
    <property type="entry name" value="Epox_hydrolase-like"/>
</dbReference>
<protein>
    <submittedName>
        <fullName evidence="3">2-hydroxy-6-ketonona-2,4-dienedioic acid hydrolase</fullName>
    </submittedName>
</protein>
<evidence type="ECO:0000313" key="4">
    <source>
        <dbReference type="Proteomes" id="UP000061704"/>
    </source>
</evidence>
<name>C5WD57_9ENTR</name>
<keyword evidence="4" id="KW-1185">Reference proteome</keyword>
<dbReference type="InterPro" id="IPR000073">
    <property type="entry name" value="AB_hydrolase_1"/>
</dbReference>
<dbReference type="PRINTS" id="PR00111">
    <property type="entry name" value="ABHYDROLASE"/>
</dbReference>
<feature type="domain" description="AB hydrolase-1" evidence="2">
    <location>
        <begin position="22"/>
        <end position="255"/>
    </location>
</feature>
<dbReference type="Proteomes" id="UP000061704">
    <property type="component" value="Chromosome"/>
</dbReference>
<dbReference type="PRINTS" id="PR00412">
    <property type="entry name" value="EPOXHYDRLASE"/>
</dbReference>
<keyword evidence="3" id="KW-0378">Hydrolase</keyword>
<dbReference type="PANTHER" id="PTHR43433:SF4">
    <property type="entry name" value="NON-HEME CHLOROPEROXIDASE-RELATED"/>
    <property type="match status" value="1"/>
</dbReference>
<dbReference type="Pfam" id="PF00561">
    <property type="entry name" value="Abhydrolase_1"/>
    <property type="match status" value="1"/>
</dbReference>
<dbReference type="KEGG" id="icp:ICMP_410"/>
<dbReference type="InterPro" id="IPR029058">
    <property type="entry name" value="AB_hydrolase_fold"/>
</dbReference>
<dbReference type="OrthoDB" id="9779853at2"/>
<dbReference type="Gene3D" id="3.40.50.1820">
    <property type="entry name" value="alpha/beta hydrolase"/>
    <property type="match status" value="1"/>
</dbReference>
<dbReference type="AlphaFoldDB" id="C5WD57"/>
<evidence type="ECO:0000313" key="3">
    <source>
        <dbReference type="EMBL" id="BAH83263.1"/>
    </source>
</evidence>
<accession>C5WD57</accession>
<comment type="similarity">
    <text evidence="1">Belongs to the AB hydrolase superfamily. Bacterial non-heme haloperoxidase / perhydrolase family.</text>
</comment>
<dbReference type="EMBL" id="AP010872">
    <property type="protein sequence ID" value="BAH83263.1"/>
    <property type="molecule type" value="Genomic_DNA"/>
</dbReference>
<reference evidence="3 4" key="1">
    <citation type="journal article" date="2011" name="Genome Biol. Evol.">
        <title>Reductive evolution of bacterial genome in insect gut environment.</title>
        <authorList>
            <person name="Nikoh N."/>
            <person name="Hosokawa T."/>
            <person name="Ohshima K."/>
            <person name="Hattori M."/>
            <person name="Fukatsu T."/>
        </authorList>
    </citation>
    <scope>NUCLEOTIDE SEQUENCE [LARGE SCALE GENOMIC DNA]</scope>
    <source>
        <strain evidence="3 4">Mpkobe</strain>
    </source>
</reference>
<evidence type="ECO:0000259" key="2">
    <source>
        <dbReference type="Pfam" id="PF00561"/>
    </source>
</evidence>
<gene>
    <name evidence="3" type="primary">mhpC</name>
    <name evidence="3" type="ORF">ICMP_410</name>
</gene>
<sequence>MSIFRTQDGVNLYYKDWGQGQPILFSHGWPLNADMWDVQMNFFAERNYRTIAFDRRGFGRSDQPWQGYDYNTFTSDLHALIEYLQLSDIILIGFSMGGGEVSRYISTYGSKRIKALILLGSITPILRKTNRYTYGVEPSVFDNIKKHLFKDRAQFIKDFADLFYGNSNNTGHKISQGILTHMLNMALLASLKATVDCVTAFSETNFSADLEKIDVPTLIIHGSGDQIVPYKSTSKMAHKQIKSSMLKIYEGAPHGFTVTHQDSLNKDLLEFLAKIK</sequence>
<dbReference type="GO" id="GO:0016787">
    <property type="term" value="F:hydrolase activity"/>
    <property type="evidence" value="ECO:0007669"/>
    <property type="project" value="UniProtKB-KW"/>
</dbReference>
<organism evidence="3 4">
    <name type="scientific">Candidatus Ishikawaella capsulata Mpkobe</name>
    <dbReference type="NCBI Taxonomy" id="476281"/>
    <lineage>
        <taxon>Bacteria</taxon>
        <taxon>Pseudomonadati</taxon>
        <taxon>Pseudomonadota</taxon>
        <taxon>Gammaproteobacteria</taxon>
        <taxon>Enterobacterales</taxon>
        <taxon>Enterobacteriaceae</taxon>
        <taxon>Candidatus Ishikawella</taxon>
    </lineage>
</organism>
<dbReference type="RefSeq" id="WP_041069429.1">
    <property type="nucleotide sequence ID" value="NZ_AP010872.1"/>
</dbReference>
<dbReference type="InterPro" id="IPR050471">
    <property type="entry name" value="AB_hydrolase"/>
</dbReference>
<proteinExistence type="inferred from homology"/>
<dbReference type="PANTHER" id="PTHR43433">
    <property type="entry name" value="HYDROLASE, ALPHA/BETA FOLD FAMILY PROTEIN"/>
    <property type="match status" value="1"/>
</dbReference>
<dbReference type="STRING" id="476281.ICMP_410"/>
<dbReference type="SUPFAM" id="SSF53474">
    <property type="entry name" value="alpha/beta-Hydrolases"/>
    <property type="match status" value="1"/>
</dbReference>
<dbReference type="FunFam" id="3.40.50.1820:FF:000205">
    <property type="entry name" value="Non-haem bromoperoxidase BPO-A2"/>
    <property type="match status" value="1"/>
</dbReference>
<dbReference type="HOGENOM" id="CLU_020336_12_3_6"/>